<feature type="compositionally biased region" description="Low complexity" evidence="14">
    <location>
        <begin position="71"/>
        <end position="84"/>
    </location>
</feature>
<dbReference type="Gene3D" id="3.40.50.1820">
    <property type="entry name" value="alpha/beta hydrolase"/>
    <property type="match status" value="1"/>
</dbReference>
<evidence type="ECO:0000256" key="3">
    <source>
        <dbReference type="ARBA" id="ARBA00022448"/>
    </source>
</evidence>
<evidence type="ECO:0000256" key="9">
    <source>
        <dbReference type="ARBA" id="ARBA00029502"/>
    </source>
</evidence>
<dbReference type="GO" id="GO:0005102">
    <property type="term" value="F:signaling receptor binding"/>
    <property type="evidence" value="ECO:0007669"/>
    <property type="project" value="TreeGrafter"/>
</dbReference>
<evidence type="ECO:0000256" key="12">
    <source>
        <dbReference type="PROSITE-ProRule" id="PRU10038"/>
    </source>
</evidence>
<accession>A0A8H4RIF1</accession>
<dbReference type="Pfam" id="PF04695">
    <property type="entry name" value="Pex14_N"/>
    <property type="match status" value="1"/>
</dbReference>
<dbReference type="FunFam" id="1.10.10.10:FF:000489">
    <property type="entry name" value="Putative peroxisomal membrane anchor protein"/>
    <property type="match status" value="1"/>
</dbReference>
<protein>
    <recommendedName>
        <fullName evidence="9">Peroxisomal membrane protein PEX14</fullName>
    </recommendedName>
    <alternativeName>
        <fullName evidence="10">Peroxin-14</fullName>
    </alternativeName>
</protein>
<dbReference type="Proteomes" id="UP000566819">
    <property type="component" value="Unassembled WGS sequence"/>
</dbReference>
<comment type="similarity">
    <text evidence="2">Belongs to the 'GDXG' lipolytic enzyme family.</text>
</comment>
<evidence type="ECO:0000256" key="2">
    <source>
        <dbReference type="ARBA" id="ARBA00010515"/>
    </source>
</evidence>
<keyword evidence="7" id="KW-0472">Membrane</keyword>
<dbReference type="PANTHER" id="PTHR23058">
    <property type="entry name" value="PEROXISOMAL MEMBRANE PROTEIN PEX14"/>
    <property type="match status" value="1"/>
</dbReference>
<dbReference type="PROSITE" id="PS01174">
    <property type="entry name" value="LIPASE_GDXG_SER"/>
    <property type="match status" value="1"/>
</dbReference>
<dbReference type="GO" id="GO:0016560">
    <property type="term" value="P:protein import into peroxisome matrix, docking"/>
    <property type="evidence" value="ECO:0007669"/>
    <property type="project" value="InterPro"/>
</dbReference>
<evidence type="ECO:0000256" key="11">
    <source>
        <dbReference type="ARBA" id="ARBA00046271"/>
    </source>
</evidence>
<name>A0A8H4RIF1_9HELO</name>
<dbReference type="InterPro" id="IPR036388">
    <property type="entry name" value="WH-like_DNA-bd_sf"/>
</dbReference>
<dbReference type="EMBL" id="JAAMPI010000673">
    <property type="protein sequence ID" value="KAF4629470.1"/>
    <property type="molecule type" value="Genomic_DNA"/>
</dbReference>
<keyword evidence="6" id="KW-0811">Translocation</keyword>
<comment type="caution">
    <text evidence="17">The sequence shown here is derived from an EMBL/GenBank/DDBJ whole genome shotgun (WGS) entry which is preliminary data.</text>
</comment>
<evidence type="ECO:0000256" key="1">
    <source>
        <dbReference type="ARBA" id="ARBA00005443"/>
    </source>
</evidence>
<dbReference type="Pfam" id="PF07859">
    <property type="entry name" value="Abhydrolase_3"/>
    <property type="match status" value="1"/>
</dbReference>
<keyword evidence="4" id="KW-0378">Hydrolase</keyword>
<evidence type="ECO:0000256" key="8">
    <source>
        <dbReference type="ARBA" id="ARBA00023140"/>
    </source>
</evidence>
<gene>
    <name evidence="17" type="ORF">G7Y89_g8673</name>
</gene>
<evidence type="ECO:0000256" key="14">
    <source>
        <dbReference type="SAM" id="MobiDB-lite"/>
    </source>
</evidence>
<comment type="subcellular location">
    <subcellularLocation>
        <location evidence="11">Peroxisome membrane</location>
    </subcellularLocation>
</comment>
<evidence type="ECO:0000259" key="16">
    <source>
        <dbReference type="Pfam" id="PF07859"/>
    </source>
</evidence>
<feature type="region of interest" description="Disordered" evidence="14">
    <location>
        <begin position="43"/>
        <end position="90"/>
    </location>
</feature>
<proteinExistence type="inferred from homology"/>
<dbReference type="OrthoDB" id="5354320at2759"/>
<dbReference type="InterPro" id="IPR025655">
    <property type="entry name" value="PEX14"/>
</dbReference>
<dbReference type="InterPro" id="IPR006785">
    <property type="entry name" value="Pex14_N"/>
</dbReference>
<dbReference type="PANTHER" id="PTHR23058:SF0">
    <property type="entry name" value="PEROXISOMAL MEMBRANE PROTEIN PEX14"/>
    <property type="match status" value="1"/>
</dbReference>
<dbReference type="GO" id="GO:0016787">
    <property type="term" value="F:hydrolase activity"/>
    <property type="evidence" value="ECO:0007669"/>
    <property type="project" value="UniProtKB-KW"/>
</dbReference>
<evidence type="ECO:0000256" key="13">
    <source>
        <dbReference type="SAM" id="Coils"/>
    </source>
</evidence>
<feature type="active site" evidence="12">
    <location>
        <position position="602"/>
    </location>
</feature>
<keyword evidence="8" id="KW-0576">Peroxisome</keyword>
<dbReference type="GO" id="GO:1990429">
    <property type="term" value="C:peroxisomal importomer complex"/>
    <property type="evidence" value="ECO:0007669"/>
    <property type="project" value="TreeGrafter"/>
</dbReference>
<evidence type="ECO:0000256" key="6">
    <source>
        <dbReference type="ARBA" id="ARBA00023010"/>
    </source>
</evidence>
<evidence type="ECO:0000256" key="4">
    <source>
        <dbReference type="ARBA" id="ARBA00022801"/>
    </source>
</evidence>
<feature type="coiled-coil region" evidence="13">
    <location>
        <begin position="180"/>
        <end position="240"/>
    </location>
</feature>
<evidence type="ECO:0000313" key="18">
    <source>
        <dbReference type="Proteomes" id="UP000566819"/>
    </source>
</evidence>
<comment type="similarity">
    <text evidence="1">Belongs to the peroxin-14 family.</text>
</comment>
<feature type="domain" description="Peroxisome membrane anchor protein Pex14p N-terminal" evidence="15">
    <location>
        <begin position="4"/>
        <end position="48"/>
    </location>
</feature>
<dbReference type="GO" id="GO:0005778">
    <property type="term" value="C:peroxisomal membrane"/>
    <property type="evidence" value="ECO:0007669"/>
    <property type="project" value="UniProtKB-SubCell"/>
</dbReference>
<evidence type="ECO:0000256" key="7">
    <source>
        <dbReference type="ARBA" id="ARBA00023136"/>
    </source>
</evidence>
<evidence type="ECO:0000256" key="5">
    <source>
        <dbReference type="ARBA" id="ARBA00022927"/>
    </source>
</evidence>
<feature type="region of interest" description="Disordered" evidence="14">
    <location>
        <begin position="264"/>
        <end position="292"/>
    </location>
</feature>
<sequence length="823" mass="90064">MTIREDLVSSAVTFLQDPSVSGSPIENRIAFLQSKNLTQEEVDTALARASGESAPAPGPSNYIPQQQVTRQPQPGYGGYQQYPWQQPPPPEVPKRDWRDWFIMATVMGGVGYGLYFVAKRYVYPMIAPPTAPQLEQDKQAIDDQFEKAFSLLEQLSKDTDALKSSEQARTERLDAALTEVESVISELKTASRRREEESRRISDEVRGLKDLIPKAMEGQKETTDTRLRELNTELKSLKTLMGQRLNPPASPSTSTYGRPGVGTSTPAITPNTNNYNGTAATENSNAKPVSVSSGNGTEAVAALQNRSASPFGSGFGTSAPAGKAAIPAWQMAAGNKSSSTMPARLKKHGSLAVQPSASFAEPFSSPPTLSRAVLPKVPLMGKTALQHTFGLSEQSKFWDLRTALTVNILRSFIVDSPAQPVSKVQHMSIKDPGIKGKIWVAKVTMPTPEEDDVRQALFKAIEGLKEPEEAEGGFTLPELLPVEAEWTGNRAGAAKHSAELKIPEQQKYTEMMREVYSPTTILYFHGGAYYLMDPASHRETCKKLAKLTKGRCFSVRYRLAPQYPFPAAVLDGLVSYFTLLYPPPGSFHEAVKPEHIVFAGDSAGGNLALALTQTILEFHRQGLKVHWNGEERDAPLPAGVAACSPWLDITYSSPSSAWSSPPDGIWPANPPRKNLYADDGFFCHPLVSPLAVKSWEGCCPLYIETGQELLTDEDRHLATKAALQGVPVVFEEYEAMPHCFAMVLESLPGSVLFFSKWAGFITDVVEKKGSVATKGTRYAAKTLKTTELDVKTLSGFTNDEVADRMKERMQKMTTSQPDLLSKL</sequence>
<keyword evidence="18" id="KW-1185">Reference proteome</keyword>
<feature type="domain" description="Alpha/beta hydrolase fold-3" evidence="16">
    <location>
        <begin position="521"/>
        <end position="741"/>
    </location>
</feature>
<evidence type="ECO:0000259" key="15">
    <source>
        <dbReference type="Pfam" id="PF04695"/>
    </source>
</evidence>
<dbReference type="InterPro" id="IPR013094">
    <property type="entry name" value="AB_hydrolase_3"/>
</dbReference>
<dbReference type="InterPro" id="IPR002168">
    <property type="entry name" value="Lipase_GDXG_HIS_AS"/>
</dbReference>
<dbReference type="AlphaFoldDB" id="A0A8H4RIF1"/>
<keyword evidence="3" id="KW-0813">Transport</keyword>
<dbReference type="SUPFAM" id="SSF53474">
    <property type="entry name" value="alpha/beta-Hydrolases"/>
    <property type="match status" value="1"/>
</dbReference>
<organism evidence="17 18">
    <name type="scientific">Cudoniella acicularis</name>
    <dbReference type="NCBI Taxonomy" id="354080"/>
    <lineage>
        <taxon>Eukaryota</taxon>
        <taxon>Fungi</taxon>
        <taxon>Dikarya</taxon>
        <taxon>Ascomycota</taxon>
        <taxon>Pezizomycotina</taxon>
        <taxon>Leotiomycetes</taxon>
        <taxon>Helotiales</taxon>
        <taxon>Tricladiaceae</taxon>
        <taxon>Cudoniella</taxon>
    </lineage>
</organism>
<keyword evidence="13" id="KW-0175">Coiled coil</keyword>
<dbReference type="InterPro" id="IPR029058">
    <property type="entry name" value="AB_hydrolase_fold"/>
</dbReference>
<evidence type="ECO:0000313" key="17">
    <source>
        <dbReference type="EMBL" id="KAF4629470.1"/>
    </source>
</evidence>
<evidence type="ECO:0000256" key="10">
    <source>
        <dbReference type="ARBA" id="ARBA00029691"/>
    </source>
</evidence>
<dbReference type="PROSITE" id="PS01173">
    <property type="entry name" value="LIPASE_GDXG_HIS"/>
    <property type="match status" value="1"/>
</dbReference>
<keyword evidence="5" id="KW-0653">Protein transport</keyword>
<dbReference type="InterPro" id="IPR033140">
    <property type="entry name" value="Lipase_GDXG_put_SER_AS"/>
</dbReference>
<reference evidence="17 18" key="1">
    <citation type="submission" date="2020-03" db="EMBL/GenBank/DDBJ databases">
        <title>Draft Genome Sequence of Cudoniella acicularis.</title>
        <authorList>
            <person name="Buettner E."/>
            <person name="Kellner H."/>
        </authorList>
    </citation>
    <scope>NUCLEOTIDE SEQUENCE [LARGE SCALE GENOMIC DNA]</scope>
    <source>
        <strain evidence="17 18">DSM 108380</strain>
    </source>
</reference>
<dbReference type="Gene3D" id="1.10.10.10">
    <property type="entry name" value="Winged helix-like DNA-binding domain superfamily/Winged helix DNA-binding domain"/>
    <property type="match status" value="1"/>
</dbReference>